<evidence type="ECO:0000256" key="1">
    <source>
        <dbReference type="ARBA" id="ARBA00006581"/>
    </source>
</evidence>
<gene>
    <name evidence="7" type="ORF">A3E39_00940</name>
</gene>
<keyword evidence="3" id="KW-0378">Hydrolase</keyword>
<dbReference type="AlphaFoldDB" id="A0A1F7UPN8"/>
<dbReference type="Proteomes" id="UP000176603">
    <property type="component" value="Unassembled WGS sequence"/>
</dbReference>
<evidence type="ECO:0000313" key="8">
    <source>
        <dbReference type="Proteomes" id="UP000176603"/>
    </source>
</evidence>
<dbReference type="InterPro" id="IPR008181">
    <property type="entry name" value="dUTPase"/>
</dbReference>
<dbReference type="EC" id="3.6.1.23" evidence="2"/>
<evidence type="ECO:0000259" key="6">
    <source>
        <dbReference type="Pfam" id="PF00692"/>
    </source>
</evidence>
<dbReference type="CDD" id="cd07557">
    <property type="entry name" value="trimeric_dUTPase"/>
    <property type="match status" value="1"/>
</dbReference>
<comment type="similarity">
    <text evidence="1">Belongs to the dUTPase family.</text>
</comment>
<evidence type="ECO:0000313" key="7">
    <source>
        <dbReference type="EMBL" id="OGL79668.1"/>
    </source>
</evidence>
<evidence type="ECO:0000256" key="2">
    <source>
        <dbReference type="ARBA" id="ARBA00012379"/>
    </source>
</evidence>
<accession>A0A1F7UPN8</accession>
<evidence type="ECO:0000256" key="3">
    <source>
        <dbReference type="ARBA" id="ARBA00022801"/>
    </source>
</evidence>
<comment type="caution">
    <text evidence="7">The sequence shown here is derived from an EMBL/GenBank/DDBJ whole genome shotgun (WGS) entry which is preliminary data.</text>
</comment>
<comment type="catalytic activity">
    <reaction evidence="5">
        <text>dUTP + H2O = dUMP + diphosphate + H(+)</text>
        <dbReference type="Rhea" id="RHEA:10248"/>
        <dbReference type="ChEBI" id="CHEBI:15377"/>
        <dbReference type="ChEBI" id="CHEBI:15378"/>
        <dbReference type="ChEBI" id="CHEBI:33019"/>
        <dbReference type="ChEBI" id="CHEBI:61555"/>
        <dbReference type="ChEBI" id="CHEBI:246422"/>
        <dbReference type="EC" id="3.6.1.23"/>
    </reaction>
</comment>
<feature type="domain" description="dUTPase-like" evidence="6">
    <location>
        <begin position="12"/>
        <end position="137"/>
    </location>
</feature>
<protein>
    <recommendedName>
        <fullName evidence="2">dUTP diphosphatase</fullName>
        <ecNumber evidence="2">3.6.1.23</ecNumber>
    </recommendedName>
</protein>
<dbReference type="PANTHER" id="PTHR11241">
    <property type="entry name" value="DEOXYURIDINE 5'-TRIPHOSPHATE NUCLEOTIDOHYDROLASE"/>
    <property type="match status" value="1"/>
</dbReference>
<dbReference type="PANTHER" id="PTHR11241:SF0">
    <property type="entry name" value="DEOXYURIDINE 5'-TRIPHOSPHATE NUCLEOTIDOHYDROLASE"/>
    <property type="match status" value="1"/>
</dbReference>
<dbReference type="SUPFAM" id="SSF51283">
    <property type="entry name" value="dUTPase-like"/>
    <property type="match status" value="1"/>
</dbReference>
<organism evidence="7 8">
    <name type="scientific">Candidatus Uhrbacteria bacterium RIFCSPHIGHO2_12_FULL_60_25</name>
    <dbReference type="NCBI Taxonomy" id="1802399"/>
    <lineage>
        <taxon>Bacteria</taxon>
        <taxon>Candidatus Uhriibacteriota</taxon>
    </lineage>
</organism>
<dbReference type="Gene3D" id="2.70.40.10">
    <property type="match status" value="1"/>
</dbReference>
<dbReference type="InterPro" id="IPR036157">
    <property type="entry name" value="dUTPase-like_sf"/>
</dbReference>
<reference evidence="7 8" key="1">
    <citation type="journal article" date="2016" name="Nat. Commun.">
        <title>Thousands of microbial genomes shed light on interconnected biogeochemical processes in an aquifer system.</title>
        <authorList>
            <person name="Anantharaman K."/>
            <person name="Brown C.T."/>
            <person name="Hug L.A."/>
            <person name="Sharon I."/>
            <person name="Castelle C.J."/>
            <person name="Probst A.J."/>
            <person name="Thomas B.C."/>
            <person name="Singh A."/>
            <person name="Wilkins M.J."/>
            <person name="Karaoz U."/>
            <person name="Brodie E.L."/>
            <person name="Williams K.H."/>
            <person name="Hubbard S.S."/>
            <person name="Banfield J.F."/>
        </authorList>
    </citation>
    <scope>NUCLEOTIDE SEQUENCE [LARGE SCALE GENOMIC DNA]</scope>
</reference>
<evidence type="ECO:0000256" key="4">
    <source>
        <dbReference type="ARBA" id="ARBA00023080"/>
    </source>
</evidence>
<dbReference type="Pfam" id="PF00692">
    <property type="entry name" value="dUTPase"/>
    <property type="match status" value="1"/>
</dbReference>
<name>A0A1F7UPN8_9BACT</name>
<dbReference type="STRING" id="1802399.A3E39_00940"/>
<dbReference type="InterPro" id="IPR033704">
    <property type="entry name" value="dUTPase_trimeric"/>
</dbReference>
<dbReference type="GO" id="GO:0006226">
    <property type="term" value="P:dUMP biosynthetic process"/>
    <property type="evidence" value="ECO:0007669"/>
    <property type="project" value="InterPro"/>
</dbReference>
<dbReference type="InterPro" id="IPR029054">
    <property type="entry name" value="dUTPase-like"/>
</dbReference>
<dbReference type="EMBL" id="MGEH01000004">
    <property type="protein sequence ID" value="OGL79668.1"/>
    <property type="molecule type" value="Genomic_DNA"/>
</dbReference>
<sequence>MIVRITKTDPRAVIPAYQTDGAAAFDLAVIEDATVAPKASAFLRTGLIFGLPPDHVMLIFPRSSLYKKTGLRLGNQTGVLDADYCGPNDECLIYVWNPGDAAVHMKAGTRLAQAIVLQRDRVTFEEGPALGETRGGWGSTG</sequence>
<dbReference type="GO" id="GO:0046081">
    <property type="term" value="P:dUTP catabolic process"/>
    <property type="evidence" value="ECO:0007669"/>
    <property type="project" value="InterPro"/>
</dbReference>
<proteinExistence type="inferred from homology"/>
<dbReference type="GO" id="GO:0000287">
    <property type="term" value="F:magnesium ion binding"/>
    <property type="evidence" value="ECO:0007669"/>
    <property type="project" value="InterPro"/>
</dbReference>
<dbReference type="GO" id="GO:0004170">
    <property type="term" value="F:dUTP diphosphatase activity"/>
    <property type="evidence" value="ECO:0007669"/>
    <property type="project" value="UniProtKB-EC"/>
</dbReference>
<keyword evidence="4" id="KW-0546">Nucleotide metabolism</keyword>
<evidence type="ECO:0000256" key="5">
    <source>
        <dbReference type="ARBA" id="ARBA00047686"/>
    </source>
</evidence>